<evidence type="ECO:0000256" key="1">
    <source>
        <dbReference type="ARBA" id="ARBA00022614"/>
    </source>
</evidence>
<evidence type="ECO:0000313" key="5">
    <source>
        <dbReference type="Proteomes" id="UP000814243"/>
    </source>
</evidence>
<dbReference type="InterPro" id="IPR032675">
    <property type="entry name" value="LRR_dom_sf"/>
</dbReference>
<dbReference type="PANTHER" id="PTHR45617">
    <property type="entry name" value="LEUCINE RICH REPEAT FAMILY PROTEIN"/>
    <property type="match status" value="1"/>
</dbReference>
<sequence length="554" mass="62847">MRALCFLTFLFFIFKSGSAQDVYKELMNEEVLKLIQLCEVCTCSEIADIDRTHIVLYVQCSEFDRIGNVADLDKIAWPLNPNGLKISATFDGLGLSTLGKLPPNSQVETLKFTNNAIKAYWPDPFSDVPNLKILSFSHNELTEITPDLFTNIEGLEDLDLSHNKLSDFNPLDFKHLRHVKKLSLQSNNLKKIPLDALQPLTSLEELDVSKNGIFDLLLQRNDVENLARLKRLNLNDNRIRSITKDSFPANNSLELLDLSNNIIEIVEEESFLTCTNLRELNLAQNNITLLFALPPTLQIAILKVNTLFHWPKFPSGIKYIDLSYNRLSELYDESAVNFDSLEVLNIGGNQIKELNVEKKLPSLYILDLSYNLITEIPKTISTQFFPNLEELHLDGNPIEAVYFKNIIAVKSLFMNEMKALSVVDEKAFSNVVGRAADETDNELNCFSLYLSSCSSLVEIKAGAFDGTSLCMLDISKNNLTYLPKTLVEWSSVSEGVNLQHNPWDCTCDMQCGSPRAFEGLRLVHWYNWTERAMCSEQYSRTGMHGNYMVSKHIQ</sequence>
<protein>
    <submittedName>
        <fullName evidence="4">Uncharacterized protein</fullName>
    </submittedName>
</protein>
<name>A0A922SBV9_SPOEX</name>
<dbReference type="EMBL" id="JACEFF010000730">
    <property type="protein sequence ID" value="KAH9632072.1"/>
    <property type="molecule type" value="Genomic_DNA"/>
</dbReference>
<dbReference type="SUPFAM" id="SSF52058">
    <property type="entry name" value="L domain-like"/>
    <property type="match status" value="1"/>
</dbReference>
<dbReference type="InterPro" id="IPR001611">
    <property type="entry name" value="Leu-rich_rpt"/>
</dbReference>
<comment type="caution">
    <text evidence="4">The sequence shown here is derived from an EMBL/GenBank/DDBJ whole genome shotgun (WGS) entry which is preliminary data.</text>
</comment>
<keyword evidence="3" id="KW-0732">Signal</keyword>
<dbReference type="Proteomes" id="UP000814243">
    <property type="component" value="Unassembled WGS sequence"/>
</dbReference>
<organism evidence="4 5">
    <name type="scientific">Spodoptera exigua</name>
    <name type="common">Beet armyworm</name>
    <name type="synonym">Noctua fulgens</name>
    <dbReference type="NCBI Taxonomy" id="7107"/>
    <lineage>
        <taxon>Eukaryota</taxon>
        <taxon>Metazoa</taxon>
        <taxon>Ecdysozoa</taxon>
        <taxon>Arthropoda</taxon>
        <taxon>Hexapoda</taxon>
        <taxon>Insecta</taxon>
        <taxon>Pterygota</taxon>
        <taxon>Neoptera</taxon>
        <taxon>Endopterygota</taxon>
        <taxon>Lepidoptera</taxon>
        <taxon>Glossata</taxon>
        <taxon>Ditrysia</taxon>
        <taxon>Noctuoidea</taxon>
        <taxon>Noctuidae</taxon>
        <taxon>Amphipyrinae</taxon>
        <taxon>Spodoptera</taxon>
    </lineage>
</organism>
<dbReference type="Pfam" id="PF12799">
    <property type="entry name" value="LRR_4"/>
    <property type="match status" value="1"/>
</dbReference>
<dbReference type="AlphaFoldDB" id="A0A922SBV9"/>
<gene>
    <name evidence="4" type="ORF">HF086_015276</name>
</gene>
<dbReference type="SMART" id="SM00369">
    <property type="entry name" value="LRR_TYP"/>
    <property type="match status" value="10"/>
</dbReference>
<dbReference type="Gene3D" id="3.80.10.10">
    <property type="entry name" value="Ribonuclease Inhibitor"/>
    <property type="match status" value="3"/>
</dbReference>
<dbReference type="InterPro" id="IPR003591">
    <property type="entry name" value="Leu-rich_rpt_typical-subtyp"/>
</dbReference>
<feature type="chain" id="PRO_5037483400" evidence="3">
    <location>
        <begin position="20"/>
        <end position="554"/>
    </location>
</feature>
<accession>A0A922SBV9</accession>
<evidence type="ECO:0000313" key="4">
    <source>
        <dbReference type="EMBL" id="KAH9632072.1"/>
    </source>
</evidence>
<dbReference type="SMART" id="SM00365">
    <property type="entry name" value="LRR_SD22"/>
    <property type="match status" value="8"/>
</dbReference>
<keyword evidence="1" id="KW-0433">Leucine-rich repeat</keyword>
<evidence type="ECO:0000256" key="3">
    <source>
        <dbReference type="SAM" id="SignalP"/>
    </source>
</evidence>
<feature type="signal peptide" evidence="3">
    <location>
        <begin position="1"/>
        <end position="19"/>
    </location>
</feature>
<proteinExistence type="predicted"/>
<reference evidence="4" key="1">
    <citation type="journal article" date="2021" name="G3 (Bethesda)">
        <title>Genome and transcriptome analysis of the beet armyworm Spodoptera exigua reveals targets for pest control. .</title>
        <authorList>
            <person name="Simon S."/>
            <person name="Breeschoten T."/>
            <person name="Jansen H.J."/>
            <person name="Dirks R.P."/>
            <person name="Schranz M.E."/>
            <person name="Ros V.I.D."/>
        </authorList>
    </citation>
    <scope>NUCLEOTIDE SEQUENCE</scope>
    <source>
        <strain evidence="4">TB_SE_WUR_2020</strain>
    </source>
</reference>
<dbReference type="SMART" id="SM00364">
    <property type="entry name" value="LRR_BAC"/>
    <property type="match status" value="5"/>
</dbReference>
<dbReference type="PROSITE" id="PS51450">
    <property type="entry name" value="LRR"/>
    <property type="match status" value="7"/>
</dbReference>
<evidence type="ECO:0000256" key="2">
    <source>
        <dbReference type="ARBA" id="ARBA00022737"/>
    </source>
</evidence>
<dbReference type="Pfam" id="PF13855">
    <property type="entry name" value="LRR_8"/>
    <property type="match status" value="2"/>
</dbReference>
<dbReference type="PRINTS" id="PR00019">
    <property type="entry name" value="LEURICHRPT"/>
</dbReference>
<dbReference type="PANTHER" id="PTHR45617:SF171">
    <property type="entry name" value="LEUCINE-RICH REPEAT-CONTAINING PROTEIN 15"/>
    <property type="match status" value="1"/>
</dbReference>
<dbReference type="InterPro" id="IPR025875">
    <property type="entry name" value="Leu-rich_rpt_4"/>
</dbReference>
<keyword evidence="2" id="KW-0677">Repeat</keyword>